<keyword evidence="1" id="KW-0812">Transmembrane</keyword>
<organism evidence="2 3">
    <name type="scientific">Glaciibacter psychrotolerans</name>
    <dbReference type="NCBI Taxonomy" id="670054"/>
    <lineage>
        <taxon>Bacteria</taxon>
        <taxon>Bacillati</taxon>
        <taxon>Actinomycetota</taxon>
        <taxon>Actinomycetes</taxon>
        <taxon>Micrococcales</taxon>
        <taxon>Microbacteriaceae</taxon>
        <taxon>Glaciibacter</taxon>
    </lineage>
</organism>
<dbReference type="EMBL" id="JACCFM010000001">
    <property type="protein sequence ID" value="NYJ20277.1"/>
    <property type="molecule type" value="Genomic_DNA"/>
</dbReference>
<feature type="transmembrane region" description="Helical" evidence="1">
    <location>
        <begin position="118"/>
        <end position="135"/>
    </location>
</feature>
<dbReference type="AlphaFoldDB" id="A0A7Z0EEP3"/>
<proteinExistence type="predicted"/>
<feature type="transmembrane region" description="Helical" evidence="1">
    <location>
        <begin position="141"/>
        <end position="163"/>
    </location>
</feature>
<keyword evidence="1" id="KW-1133">Transmembrane helix</keyword>
<reference evidence="2 3" key="1">
    <citation type="submission" date="2020-07" db="EMBL/GenBank/DDBJ databases">
        <title>Sequencing the genomes of 1000 actinobacteria strains.</title>
        <authorList>
            <person name="Klenk H.-P."/>
        </authorList>
    </citation>
    <scope>NUCLEOTIDE SEQUENCE [LARGE SCALE GENOMIC DNA]</scope>
    <source>
        <strain evidence="2 3">LI1</strain>
    </source>
</reference>
<protein>
    <submittedName>
        <fullName evidence="2">Uncharacterized protein</fullName>
    </submittedName>
</protein>
<name>A0A7Z0EEP3_9MICO</name>
<feature type="transmembrane region" description="Helical" evidence="1">
    <location>
        <begin position="7"/>
        <end position="29"/>
    </location>
</feature>
<evidence type="ECO:0000256" key="1">
    <source>
        <dbReference type="SAM" id="Phobius"/>
    </source>
</evidence>
<dbReference type="Proteomes" id="UP000537260">
    <property type="component" value="Unassembled WGS sequence"/>
</dbReference>
<feature type="transmembrane region" description="Helical" evidence="1">
    <location>
        <begin position="35"/>
        <end position="53"/>
    </location>
</feature>
<accession>A0A7Z0EEP3</accession>
<dbReference type="RefSeq" id="WP_179578908.1">
    <property type="nucleotide sequence ID" value="NZ_JACCFM010000001.1"/>
</dbReference>
<comment type="caution">
    <text evidence="2">The sequence shown here is derived from an EMBL/GenBank/DDBJ whole genome shotgun (WGS) entry which is preliminary data.</text>
</comment>
<evidence type="ECO:0000313" key="3">
    <source>
        <dbReference type="Proteomes" id="UP000537260"/>
    </source>
</evidence>
<feature type="transmembrane region" description="Helical" evidence="1">
    <location>
        <begin position="60"/>
        <end position="79"/>
    </location>
</feature>
<keyword evidence="3" id="KW-1185">Reference proteome</keyword>
<feature type="transmembrane region" description="Helical" evidence="1">
    <location>
        <begin position="91"/>
        <end position="111"/>
    </location>
</feature>
<keyword evidence="1" id="KW-0472">Membrane</keyword>
<evidence type="ECO:0000313" key="2">
    <source>
        <dbReference type="EMBL" id="NYJ20277.1"/>
    </source>
</evidence>
<sequence length="359" mass="38318">MITVPRGLVLGLAALLSGYHVMLGVYSLGVPAHPGPPLVALTLYSLATVMSLWPTSPMRMPLWLSFFSLAVCVALPLLVGSQLNGADPSGGYASGYATWYVAAVGTLMTIVATRKRQVVAWIGIGFLVVHTVVWAGPAALVGMGVIGSVVWVTIAVTLSRGLARAGRDARQFARAEREATEWQAAQEARLYERQVRLEHTNRLAVPMLRRIVARRGILTEEERQECRYLEAAIRDEIRGRQLLNDPVRDAVMAARRRGALVTLLDEGGIDDIEASELNCILNELAAAIAQTSADTIIARTVADGGATAITVVGLRSSDPSVSALGLDSPDDEVDLWLEIPRLRATASHALGAGTSAARA</sequence>
<gene>
    <name evidence="2" type="ORF">HNR05_002068</name>
</gene>